<proteinExistence type="predicted"/>
<dbReference type="AlphaFoldDB" id="A0AAJ6DCB6"/>
<dbReference type="EMBL" id="CP122566">
    <property type="protein sequence ID" value="WGH93299.1"/>
    <property type="molecule type" value="Genomic_DNA"/>
</dbReference>
<evidence type="ECO:0000313" key="4">
    <source>
        <dbReference type="Proteomes" id="UP001224674"/>
    </source>
</evidence>
<dbReference type="InterPro" id="IPR025646">
    <property type="entry name" value="DUF4350"/>
</dbReference>
<accession>A0AAJ6DCB6</accession>
<feature type="domain" description="DUF4350" evidence="2">
    <location>
        <begin position="56"/>
        <end position="248"/>
    </location>
</feature>
<dbReference type="Proteomes" id="UP001224674">
    <property type="component" value="Chromosome"/>
</dbReference>
<gene>
    <name evidence="3" type="ORF">QDX21_00310</name>
</gene>
<reference evidence="3 4" key="1">
    <citation type="submission" date="2023-03" db="EMBL/GenBank/DDBJ databases">
        <title>Complete genome sequences of several Auritidibacter ignavus strains isolated from ear infections.</title>
        <authorList>
            <person name="Baehr T."/>
            <person name="Baumhoegger A.M."/>
        </authorList>
    </citation>
    <scope>NUCLEOTIDE SEQUENCE [LARGE SCALE GENOMIC DNA]</scope>
    <source>
        <strain evidence="3 4">BABAE-6</strain>
    </source>
</reference>
<keyword evidence="1" id="KW-0472">Membrane</keyword>
<organism evidence="3 4">
    <name type="scientific">Auritidibacter ignavus</name>
    <dbReference type="NCBI Taxonomy" id="678932"/>
    <lineage>
        <taxon>Bacteria</taxon>
        <taxon>Bacillati</taxon>
        <taxon>Actinomycetota</taxon>
        <taxon>Actinomycetes</taxon>
        <taxon>Micrococcales</taxon>
        <taxon>Micrococcaceae</taxon>
        <taxon>Auritidibacter</taxon>
    </lineage>
</organism>
<evidence type="ECO:0000256" key="1">
    <source>
        <dbReference type="SAM" id="Phobius"/>
    </source>
</evidence>
<sequence length="430" mass="46688">MTAASSLQSSARTSQTGSRQTGIIVVSVIAGILVLAGVVFYALLPSTTQGIPYSTDNPGRYGSQAMTRILEDRGVSVHTAATVDQLEGQLNQHPDATVVLIDENNNLASAPHDSRQRAAEAIPPSQLVISTSSPELLEHFTDEFSRDYATVSSHDGGITAGTTEDCQLEHGRVAGEIDSSSWAVSVPRTQRESGQISTCFPVPENTSSDQATALLAETATGITVLTSPKIFTNERIDERGNAALALRLAGSREDLIWYTPDFTELLDSDAPLSEAQLPRFVVFGIWWAVVLAVLAMFWLGRRHGPIVREPLPSVVKPAETTVGRARMHRRAGHHLQALEALEQATLRRIAHSMRLGRNTDPQTIMRQAALHTNQPVQDIQQLFKISSGLVPAHGSHNLSPEEMVTTAQELTDFEHLIDQVLRPDHGRSTS</sequence>
<name>A0AAJ6DCB6_9MICC</name>
<keyword evidence="4" id="KW-1185">Reference proteome</keyword>
<evidence type="ECO:0000259" key="2">
    <source>
        <dbReference type="Pfam" id="PF14258"/>
    </source>
</evidence>
<dbReference type="Pfam" id="PF14258">
    <property type="entry name" value="DUF4350"/>
    <property type="match status" value="1"/>
</dbReference>
<keyword evidence="1" id="KW-1133">Transmembrane helix</keyword>
<feature type="transmembrane region" description="Helical" evidence="1">
    <location>
        <begin position="21"/>
        <end position="44"/>
    </location>
</feature>
<keyword evidence="1" id="KW-0812">Transmembrane</keyword>
<feature type="transmembrane region" description="Helical" evidence="1">
    <location>
        <begin position="280"/>
        <end position="299"/>
    </location>
</feature>
<evidence type="ECO:0000313" key="3">
    <source>
        <dbReference type="EMBL" id="WGH93299.1"/>
    </source>
</evidence>
<protein>
    <recommendedName>
        <fullName evidence="2">DUF4350 domain-containing protein</fullName>
    </recommendedName>
</protein>
<dbReference type="RefSeq" id="WP_110109980.1">
    <property type="nucleotide sequence ID" value="NZ_CP122566.1"/>
</dbReference>